<dbReference type="KEGG" id="haad:MW046_11670"/>
<keyword evidence="1" id="KW-0812">Transmembrane</keyword>
<keyword evidence="1" id="KW-1133">Transmembrane helix</keyword>
<gene>
    <name evidence="2" type="ORF">MW046_11670</name>
</gene>
<feature type="transmembrane region" description="Helical" evidence="1">
    <location>
        <begin position="183"/>
        <end position="204"/>
    </location>
</feature>
<feature type="transmembrane region" description="Helical" evidence="1">
    <location>
        <begin position="210"/>
        <end position="233"/>
    </location>
</feature>
<feature type="transmembrane region" description="Helical" evidence="1">
    <location>
        <begin position="95"/>
        <end position="126"/>
    </location>
</feature>
<dbReference type="Proteomes" id="UP000831768">
    <property type="component" value="Chromosome"/>
</dbReference>
<name>A0A8U0A2E9_9EURY</name>
<feature type="transmembrane region" description="Helical" evidence="1">
    <location>
        <begin position="51"/>
        <end position="74"/>
    </location>
</feature>
<organism evidence="2 3">
    <name type="scientific">Halocatena salina</name>
    <dbReference type="NCBI Taxonomy" id="2934340"/>
    <lineage>
        <taxon>Archaea</taxon>
        <taxon>Methanobacteriati</taxon>
        <taxon>Methanobacteriota</taxon>
        <taxon>Stenosarchaea group</taxon>
        <taxon>Halobacteria</taxon>
        <taxon>Halobacteriales</taxon>
        <taxon>Natronomonadaceae</taxon>
        <taxon>Halocatena</taxon>
    </lineage>
</organism>
<protein>
    <submittedName>
        <fullName evidence="2">DUF4013 domain-containing protein</fullName>
    </submittedName>
</protein>
<proteinExistence type="predicted"/>
<evidence type="ECO:0000313" key="3">
    <source>
        <dbReference type="Proteomes" id="UP000831768"/>
    </source>
</evidence>
<evidence type="ECO:0000313" key="2">
    <source>
        <dbReference type="EMBL" id="UPM42608.1"/>
    </source>
</evidence>
<dbReference type="InterPro" id="IPR025098">
    <property type="entry name" value="DUF4013"/>
</dbReference>
<dbReference type="EMBL" id="CP096019">
    <property type="protein sequence ID" value="UPM42608.1"/>
    <property type="molecule type" value="Genomic_DNA"/>
</dbReference>
<keyword evidence="3" id="KW-1185">Reference proteome</keyword>
<evidence type="ECO:0000256" key="1">
    <source>
        <dbReference type="SAM" id="Phobius"/>
    </source>
</evidence>
<feature type="transmembrane region" description="Helical" evidence="1">
    <location>
        <begin position="21"/>
        <end position="39"/>
    </location>
</feature>
<dbReference type="Pfam" id="PF13197">
    <property type="entry name" value="DUF4013"/>
    <property type="match status" value="1"/>
</dbReference>
<feature type="transmembrane region" description="Helical" evidence="1">
    <location>
        <begin position="150"/>
        <end position="171"/>
    </location>
</feature>
<dbReference type="GeneID" id="71928715"/>
<sequence length="252" mass="25984">MLGDALGFPTARSGWQKTVGVGGILLAVVQFGVRGVVRFSSWGRSLAFDSVSIAVVLTTVVVVLSGVVLVGYHVRVFRSAITVDPVLPSFRPVRGLLCTGLELCLVVFVYWAGFGTVLVGLGWAVIGGGSHSTIGDPTGATGALSPAERITGLTIALIAVVLAYASIVATARFAHVGHARSAIAVRSVLSVMFTSEFFVGFVLWSGILLVLGGVGVVLVSIAAGLFVVFYATVAATYALGRGYQAAIDPVTK</sequence>
<accession>A0A8U0A2E9</accession>
<reference evidence="2" key="1">
    <citation type="submission" date="2022-04" db="EMBL/GenBank/DDBJ databases">
        <title>Halocatena sp. nov., isolated from a salt lake.</title>
        <authorList>
            <person name="Cui H.-L."/>
        </authorList>
    </citation>
    <scope>NUCLEOTIDE SEQUENCE</scope>
    <source>
        <strain evidence="2">AD-1</strain>
    </source>
</reference>
<dbReference type="RefSeq" id="WP_247993279.1">
    <property type="nucleotide sequence ID" value="NZ_CP096019.1"/>
</dbReference>
<keyword evidence="1" id="KW-0472">Membrane</keyword>
<dbReference type="AlphaFoldDB" id="A0A8U0A2E9"/>